<accession>A0A820QLN0</accession>
<dbReference type="PANTHER" id="PTHR11632">
    <property type="entry name" value="SUCCINATE DEHYDROGENASE 2 FLAVOPROTEIN SUBUNIT"/>
    <property type="match status" value="1"/>
</dbReference>
<dbReference type="AlphaFoldDB" id="A0A820QLN0"/>
<dbReference type="GO" id="GO:0006121">
    <property type="term" value="P:mitochondrial electron transport, succinate to ubiquinone"/>
    <property type="evidence" value="ECO:0007669"/>
    <property type="project" value="TreeGrafter"/>
</dbReference>
<evidence type="ECO:0000313" key="5">
    <source>
        <dbReference type="Proteomes" id="UP000663844"/>
    </source>
</evidence>
<evidence type="ECO:0000256" key="2">
    <source>
        <dbReference type="ARBA" id="ARBA00023002"/>
    </source>
</evidence>
<dbReference type="InterPro" id="IPR036188">
    <property type="entry name" value="FAD/NAD-bd_sf"/>
</dbReference>
<evidence type="ECO:0000259" key="3">
    <source>
        <dbReference type="Pfam" id="PF00890"/>
    </source>
</evidence>
<feature type="domain" description="FAD-dependent oxidoreductase 2 FAD-binding" evidence="3">
    <location>
        <begin position="42"/>
        <end position="83"/>
    </location>
</feature>
<dbReference type="GO" id="GO:0005739">
    <property type="term" value="C:mitochondrion"/>
    <property type="evidence" value="ECO:0007669"/>
    <property type="project" value="GOC"/>
</dbReference>
<dbReference type="EMBL" id="CAJOAZ010029216">
    <property type="protein sequence ID" value="CAF4423536.1"/>
    <property type="molecule type" value="Genomic_DNA"/>
</dbReference>
<dbReference type="GO" id="GO:0008177">
    <property type="term" value="F:succinate dehydrogenase (quinone) activity"/>
    <property type="evidence" value="ECO:0007669"/>
    <property type="project" value="TreeGrafter"/>
</dbReference>
<dbReference type="InterPro" id="IPR030664">
    <property type="entry name" value="SdhA/FrdA/AprA"/>
</dbReference>
<reference evidence="4" key="1">
    <citation type="submission" date="2021-02" db="EMBL/GenBank/DDBJ databases">
        <authorList>
            <person name="Nowell W R."/>
        </authorList>
    </citation>
    <scope>NUCLEOTIDE SEQUENCE</scope>
</reference>
<sequence>KFDLVLTRSLAVQTSQARNTDAKHTTGNRVASNYKIIDHTYDAVVVGAGGAGLRAAYGLSTAGFKTAVISKLFPTRSHTVAAQVSKKSIYSSVENKIHRHLFSGWH</sequence>
<dbReference type="GO" id="GO:0009055">
    <property type="term" value="F:electron transfer activity"/>
    <property type="evidence" value="ECO:0007669"/>
    <property type="project" value="TreeGrafter"/>
</dbReference>
<keyword evidence="1" id="KW-0285">Flavoprotein</keyword>
<dbReference type="PANTHER" id="PTHR11632:SF51">
    <property type="entry name" value="SUCCINATE DEHYDROGENASE [UBIQUINONE] FLAVOPROTEIN SUBUNIT, MITOCHONDRIAL"/>
    <property type="match status" value="1"/>
</dbReference>
<keyword evidence="2" id="KW-0560">Oxidoreductase</keyword>
<comment type="caution">
    <text evidence="4">The sequence shown here is derived from an EMBL/GenBank/DDBJ whole genome shotgun (WGS) entry which is preliminary data.</text>
</comment>
<dbReference type="GO" id="GO:0050660">
    <property type="term" value="F:flavin adenine dinucleotide binding"/>
    <property type="evidence" value="ECO:0007669"/>
    <property type="project" value="TreeGrafter"/>
</dbReference>
<protein>
    <recommendedName>
        <fullName evidence="3">FAD-dependent oxidoreductase 2 FAD-binding domain-containing protein</fullName>
    </recommendedName>
</protein>
<dbReference type="Pfam" id="PF00890">
    <property type="entry name" value="FAD_binding_2"/>
    <property type="match status" value="1"/>
</dbReference>
<dbReference type="Proteomes" id="UP000663844">
    <property type="component" value="Unassembled WGS sequence"/>
</dbReference>
<proteinExistence type="predicted"/>
<evidence type="ECO:0000313" key="4">
    <source>
        <dbReference type="EMBL" id="CAF4423536.1"/>
    </source>
</evidence>
<dbReference type="Gene3D" id="3.50.50.60">
    <property type="entry name" value="FAD/NAD(P)-binding domain"/>
    <property type="match status" value="1"/>
</dbReference>
<name>A0A820QLN0_9BILA</name>
<feature type="non-terminal residue" evidence="4">
    <location>
        <position position="1"/>
    </location>
</feature>
<dbReference type="SUPFAM" id="SSF51905">
    <property type="entry name" value="FAD/NAD(P)-binding domain"/>
    <property type="match status" value="1"/>
</dbReference>
<evidence type="ECO:0000256" key="1">
    <source>
        <dbReference type="ARBA" id="ARBA00022630"/>
    </source>
</evidence>
<gene>
    <name evidence="4" type="ORF">OXD698_LOCUS52786</name>
</gene>
<dbReference type="InterPro" id="IPR003953">
    <property type="entry name" value="FAD-dep_OxRdtase_2_FAD-bd"/>
</dbReference>
<organism evidence="4 5">
    <name type="scientific">Adineta steineri</name>
    <dbReference type="NCBI Taxonomy" id="433720"/>
    <lineage>
        <taxon>Eukaryota</taxon>
        <taxon>Metazoa</taxon>
        <taxon>Spiralia</taxon>
        <taxon>Gnathifera</taxon>
        <taxon>Rotifera</taxon>
        <taxon>Eurotatoria</taxon>
        <taxon>Bdelloidea</taxon>
        <taxon>Adinetida</taxon>
        <taxon>Adinetidae</taxon>
        <taxon>Adineta</taxon>
    </lineage>
</organism>